<proteinExistence type="predicted"/>
<protein>
    <submittedName>
        <fullName evidence="3">Haloacid dehalogenase type II</fullName>
    </submittedName>
</protein>
<keyword evidence="4" id="KW-1185">Reference proteome</keyword>
<dbReference type="Gene3D" id="3.40.50.1000">
    <property type="entry name" value="HAD superfamily/HAD-like"/>
    <property type="match status" value="1"/>
</dbReference>
<feature type="compositionally biased region" description="Polar residues" evidence="2">
    <location>
        <begin position="1"/>
        <end position="12"/>
    </location>
</feature>
<gene>
    <name evidence="3" type="ORF">OG563_34180</name>
</gene>
<dbReference type="PANTHER" id="PTHR43316">
    <property type="entry name" value="HYDROLASE, HALOACID DELAHOGENASE-RELATED"/>
    <property type="match status" value="1"/>
</dbReference>
<dbReference type="EMBL" id="CP109441">
    <property type="protein sequence ID" value="WUV44191.1"/>
    <property type="molecule type" value="Genomic_DNA"/>
</dbReference>
<organism evidence="3 4">
    <name type="scientific">Nocardia vinacea</name>
    <dbReference type="NCBI Taxonomy" id="96468"/>
    <lineage>
        <taxon>Bacteria</taxon>
        <taxon>Bacillati</taxon>
        <taxon>Actinomycetota</taxon>
        <taxon>Actinomycetes</taxon>
        <taxon>Mycobacteriales</taxon>
        <taxon>Nocardiaceae</taxon>
        <taxon>Nocardia</taxon>
    </lineage>
</organism>
<dbReference type="InterPro" id="IPR036412">
    <property type="entry name" value="HAD-like_sf"/>
</dbReference>
<dbReference type="InterPro" id="IPR051540">
    <property type="entry name" value="S-2-haloacid_dehalogenase"/>
</dbReference>
<dbReference type="Pfam" id="PF00702">
    <property type="entry name" value="Hydrolase"/>
    <property type="match status" value="1"/>
</dbReference>
<evidence type="ECO:0000256" key="2">
    <source>
        <dbReference type="SAM" id="MobiDB-lite"/>
    </source>
</evidence>
<feature type="region of interest" description="Disordered" evidence="2">
    <location>
        <begin position="1"/>
        <end position="33"/>
    </location>
</feature>
<dbReference type="InterPro" id="IPR006439">
    <property type="entry name" value="HAD-SF_hydro_IA"/>
</dbReference>
<sequence>MRVATTARNSASSRERQWFPNSRRPSSMKRKTMADTTFRPKYVSFDCYGTLINFDIDPTTRRLLAGRLPEEQWPAFKKVFRGYRYDEVCGDYKPYEQILQDSFDRVCKRWGIGPTEGAGAQFAEAVRGWVAHEDVPAPLKTMGDNNKLVILSNADTSFLDISVPKLGADFHAVYTAEQAQAYKPRYQAFEYMLDTLNAKPEDFLHVSSHTRYDLMPMHDMGFRNLVLLDRGYDPITTGYDYTTVDSLDELNKLLGL</sequence>
<dbReference type="PANTHER" id="PTHR43316:SF9">
    <property type="entry name" value="ACID DEHALOGENASE, PUTATIVE (AFU_ORTHOLOGUE AFUA_6G14460)-RELATED"/>
    <property type="match status" value="1"/>
</dbReference>
<dbReference type="Proteomes" id="UP001432062">
    <property type="component" value="Chromosome"/>
</dbReference>
<dbReference type="InterPro" id="IPR006328">
    <property type="entry name" value="2-HAD"/>
</dbReference>
<evidence type="ECO:0000256" key="1">
    <source>
        <dbReference type="ARBA" id="ARBA00022801"/>
    </source>
</evidence>
<dbReference type="SUPFAM" id="SSF56784">
    <property type="entry name" value="HAD-like"/>
    <property type="match status" value="1"/>
</dbReference>
<evidence type="ECO:0000313" key="3">
    <source>
        <dbReference type="EMBL" id="WUV44191.1"/>
    </source>
</evidence>
<dbReference type="InterPro" id="IPR023214">
    <property type="entry name" value="HAD_sf"/>
</dbReference>
<dbReference type="NCBIfam" id="TIGR01428">
    <property type="entry name" value="HAD_type_II"/>
    <property type="match status" value="1"/>
</dbReference>
<accession>A0ABZ1YMF3</accession>
<name>A0ABZ1YMF3_9NOCA</name>
<dbReference type="RefSeq" id="WP_329407024.1">
    <property type="nucleotide sequence ID" value="NZ_CP109441.1"/>
</dbReference>
<dbReference type="NCBIfam" id="TIGR01493">
    <property type="entry name" value="HAD-SF-IA-v2"/>
    <property type="match status" value="1"/>
</dbReference>
<keyword evidence="1" id="KW-0378">Hydrolase</keyword>
<reference evidence="3" key="1">
    <citation type="submission" date="2022-10" db="EMBL/GenBank/DDBJ databases">
        <title>The complete genomes of actinobacterial strains from the NBC collection.</title>
        <authorList>
            <person name="Joergensen T.S."/>
            <person name="Alvarez Arevalo M."/>
            <person name="Sterndorff E.B."/>
            <person name="Faurdal D."/>
            <person name="Vuksanovic O."/>
            <person name="Mourched A.-S."/>
            <person name="Charusanti P."/>
            <person name="Shaw S."/>
            <person name="Blin K."/>
            <person name="Weber T."/>
        </authorList>
    </citation>
    <scope>NUCLEOTIDE SEQUENCE</scope>
    <source>
        <strain evidence="3">NBC_01482</strain>
    </source>
</reference>
<dbReference type="Gene3D" id="1.10.150.750">
    <property type="match status" value="1"/>
</dbReference>
<evidence type="ECO:0000313" key="4">
    <source>
        <dbReference type="Proteomes" id="UP001432062"/>
    </source>
</evidence>
<dbReference type="PRINTS" id="PR00413">
    <property type="entry name" value="HADHALOGNASE"/>
</dbReference>